<dbReference type="PANTHER" id="PTHR38899:SF1">
    <property type="entry name" value="PROTEIN KINASE"/>
    <property type="match status" value="1"/>
</dbReference>
<proteinExistence type="predicted"/>
<evidence type="ECO:0000256" key="1">
    <source>
        <dbReference type="SAM" id="MobiDB-lite"/>
    </source>
</evidence>
<feature type="compositionally biased region" description="Low complexity" evidence="1">
    <location>
        <begin position="1"/>
        <end position="35"/>
    </location>
</feature>
<gene>
    <name evidence="2" type="ORF">HERI1096_LOCUS34970</name>
</gene>
<accession>A0A7S3BSF6</accession>
<sequence length="316" mass="34781">MEVGKESPSSSAREESPSSSAREGGPSSSANSANSGQWRLKFLHKVGIPPPRNTQEAPPILQPSETDESALGAGAAGSEDFVVVRQAAPRRSSDDIRLGYIKKLEHSRRFIPQLNRPKSSQTVTIFDWDDTLLCTSHLEMVQRQYGSIPTQVREQLATLERVVQTLLVQASKVGKVFIITNASEGWVQHSSSLCMPGIQQDLAQVDIISARGAFESSFPGDSHAWKMHAFLQVQNKLQLEAVTNLVSVGDSHIEMDAVHLLGRSFAHALVKTVKLWERPTPYELQKQLEVVASKLAEIYSSGTTLNIWLERETQSG</sequence>
<dbReference type="PANTHER" id="PTHR38899">
    <property type="entry name" value="DOMAIN OOKINETE PROTEIN, PUTATIVE-RELATED"/>
    <property type="match status" value="1"/>
</dbReference>
<dbReference type="SUPFAM" id="SSF56784">
    <property type="entry name" value="HAD-like"/>
    <property type="match status" value="1"/>
</dbReference>
<dbReference type="EMBL" id="HBHX01063243">
    <property type="protein sequence ID" value="CAE0143726.1"/>
    <property type="molecule type" value="Transcribed_RNA"/>
</dbReference>
<dbReference type="InterPro" id="IPR036412">
    <property type="entry name" value="HAD-like_sf"/>
</dbReference>
<dbReference type="AlphaFoldDB" id="A0A7S3BSF6"/>
<organism evidence="2">
    <name type="scientific">Haptolina ericina</name>
    <dbReference type="NCBI Taxonomy" id="156174"/>
    <lineage>
        <taxon>Eukaryota</taxon>
        <taxon>Haptista</taxon>
        <taxon>Haptophyta</taxon>
        <taxon>Prymnesiophyceae</taxon>
        <taxon>Prymnesiales</taxon>
        <taxon>Prymnesiaceae</taxon>
        <taxon>Haptolina</taxon>
    </lineage>
</organism>
<protein>
    <submittedName>
        <fullName evidence="2">Uncharacterized protein</fullName>
    </submittedName>
</protein>
<name>A0A7S3BSF6_9EUKA</name>
<evidence type="ECO:0000313" key="2">
    <source>
        <dbReference type="EMBL" id="CAE0143726.1"/>
    </source>
</evidence>
<reference evidence="2" key="1">
    <citation type="submission" date="2021-01" db="EMBL/GenBank/DDBJ databases">
        <authorList>
            <person name="Corre E."/>
            <person name="Pelletier E."/>
            <person name="Niang G."/>
            <person name="Scheremetjew M."/>
            <person name="Finn R."/>
            <person name="Kale V."/>
            <person name="Holt S."/>
            <person name="Cochrane G."/>
            <person name="Meng A."/>
            <person name="Brown T."/>
            <person name="Cohen L."/>
        </authorList>
    </citation>
    <scope>NUCLEOTIDE SEQUENCE</scope>
    <source>
        <strain evidence="2">CCMP281</strain>
    </source>
</reference>
<feature type="region of interest" description="Disordered" evidence="1">
    <location>
        <begin position="1"/>
        <end position="74"/>
    </location>
</feature>